<dbReference type="AlphaFoldDB" id="A0A644Z701"/>
<accession>A0A644Z701</accession>
<proteinExistence type="predicted"/>
<organism evidence="1">
    <name type="scientific">bioreactor metagenome</name>
    <dbReference type="NCBI Taxonomy" id="1076179"/>
    <lineage>
        <taxon>unclassified sequences</taxon>
        <taxon>metagenomes</taxon>
        <taxon>ecological metagenomes</taxon>
    </lineage>
</organism>
<reference evidence="1" key="1">
    <citation type="submission" date="2019-08" db="EMBL/GenBank/DDBJ databases">
        <authorList>
            <person name="Kucharzyk K."/>
            <person name="Murdoch R.W."/>
            <person name="Higgins S."/>
            <person name="Loffler F."/>
        </authorList>
    </citation>
    <scope>NUCLEOTIDE SEQUENCE</scope>
</reference>
<evidence type="ECO:0000313" key="1">
    <source>
        <dbReference type="EMBL" id="MPM35781.1"/>
    </source>
</evidence>
<dbReference type="EMBL" id="VSSQ01007395">
    <property type="protein sequence ID" value="MPM35781.1"/>
    <property type="molecule type" value="Genomic_DNA"/>
</dbReference>
<gene>
    <name evidence="1" type="ORF">SDC9_82375</name>
</gene>
<comment type="caution">
    <text evidence="1">The sequence shown here is derived from an EMBL/GenBank/DDBJ whole genome shotgun (WGS) entry which is preliminary data.</text>
</comment>
<sequence>MKKRTQRTETLFTFLGLSISPKLCNCKQFYAMIVALFYIICELWRKNRLRGIKPLNQDVV</sequence>
<protein>
    <submittedName>
        <fullName evidence="1">Uncharacterized protein</fullName>
    </submittedName>
</protein>
<name>A0A644Z701_9ZZZZ</name>